<dbReference type="InterPro" id="IPR001251">
    <property type="entry name" value="CRAL-TRIO_dom"/>
</dbReference>
<dbReference type="SUPFAM" id="SSF52087">
    <property type="entry name" value="CRAL/TRIO domain"/>
    <property type="match status" value="1"/>
</dbReference>
<organism evidence="2">
    <name type="scientific">Amphora coffeiformis</name>
    <dbReference type="NCBI Taxonomy" id="265554"/>
    <lineage>
        <taxon>Eukaryota</taxon>
        <taxon>Sar</taxon>
        <taxon>Stramenopiles</taxon>
        <taxon>Ochrophyta</taxon>
        <taxon>Bacillariophyta</taxon>
        <taxon>Bacillariophyceae</taxon>
        <taxon>Bacillariophycidae</taxon>
        <taxon>Thalassiophysales</taxon>
        <taxon>Catenulaceae</taxon>
        <taxon>Amphora</taxon>
    </lineage>
</organism>
<dbReference type="EMBL" id="HBIM01014529">
    <property type="protein sequence ID" value="CAE0414369.1"/>
    <property type="molecule type" value="Transcribed_RNA"/>
</dbReference>
<reference evidence="2" key="1">
    <citation type="submission" date="2021-01" db="EMBL/GenBank/DDBJ databases">
        <authorList>
            <person name="Corre E."/>
            <person name="Pelletier E."/>
            <person name="Niang G."/>
            <person name="Scheremetjew M."/>
            <person name="Finn R."/>
            <person name="Kale V."/>
            <person name="Holt S."/>
            <person name="Cochrane G."/>
            <person name="Meng A."/>
            <person name="Brown T."/>
            <person name="Cohen L."/>
        </authorList>
    </citation>
    <scope>NUCLEOTIDE SEQUENCE</scope>
    <source>
        <strain evidence="2">CCMP127</strain>
    </source>
</reference>
<accession>A0A7S3L7C3</accession>
<name>A0A7S3L7C3_9STRA</name>
<evidence type="ECO:0000259" key="1">
    <source>
        <dbReference type="PROSITE" id="PS50191"/>
    </source>
</evidence>
<dbReference type="Gene3D" id="3.40.525.10">
    <property type="entry name" value="CRAL-TRIO lipid binding domain"/>
    <property type="match status" value="1"/>
</dbReference>
<gene>
    <name evidence="2" type="ORF">ACOF00016_LOCUS11612</name>
</gene>
<dbReference type="Pfam" id="PF00650">
    <property type="entry name" value="CRAL_TRIO"/>
    <property type="match status" value="1"/>
</dbReference>
<sequence length="283" mass="32408">MEAAATDDEVKWALAIQRAAQEDPDINAEMLTDLECLQHAFVAKSDVDKALTRMKRLQRFKEKYGIKLNGSYEEGVRAFRTAKQRCEGFGLSLAALRNETHVCCSNYASFMAREVRSDEYYAVVMRGEFYFLQAMFPTIAAMRAGAIFLSDGKGYGLLNYSFKLEERMAQLFSHAYPMRVEKMVMMNANWLMIVLQVALNAFMSKKMREVRCLARDRDVYLAQHRPQYPPTVLPVEWGGTLPLEAYEETVVRNLQQRYQLEESFRLPKNSSSSSSSSTTETVD</sequence>
<dbReference type="PROSITE" id="PS50191">
    <property type="entry name" value="CRAL_TRIO"/>
    <property type="match status" value="1"/>
</dbReference>
<dbReference type="AlphaFoldDB" id="A0A7S3L7C3"/>
<evidence type="ECO:0000313" key="2">
    <source>
        <dbReference type="EMBL" id="CAE0414369.1"/>
    </source>
</evidence>
<dbReference type="InterPro" id="IPR036865">
    <property type="entry name" value="CRAL-TRIO_dom_sf"/>
</dbReference>
<dbReference type="CDD" id="cd00170">
    <property type="entry name" value="SEC14"/>
    <property type="match status" value="1"/>
</dbReference>
<proteinExistence type="predicted"/>
<protein>
    <recommendedName>
        <fullName evidence="1">CRAL-TRIO domain-containing protein</fullName>
    </recommendedName>
</protein>
<feature type="domain" description="CRAL-TRIO" evidence="1">
    <location>
        <begin position="124"/>
        <end position="245"/>
    </location>
</feature>